<proteinExistence type="predicted"/>
<dbReference type="Proteomes" id="UP001432075">
    <property type="component" value="Chromosome"/>
</dbReference>
<feature type="transmembrane region" description="Helical" evidence="2">
    <location>
        <begin position="176"/>
        <end position="197"/>
    </location>
</feature>
<dbReference type="RefSeq" id="WP_328776777.1">
    <property type="nucleotide sequence ID" value="NZ_CP108057.1"/>
</dbReference>
<keyword evidence="2" id="KW-0812">Transmembrane</keyword>
<gene>
    <name evidence="3" type="ORF">OHU17_28360</name>
</gene>
<feature type="transmembrane region" description="Helical" evidence="2">
    <location>
        <begin position="151"/>
        <end position="170"/>
    </location>
</feature>
<keyword evidence="4" id="KW-1185">Reference proteome</keyword>
<evidence type="ECO:0008006" key="5">
    <source>
        <dbReference type="Google" id="ProtNLM"/>
    </source>
</evidence>
<feature type="compositionally biased region" description="Basic residues" evidence="1">
    <location>
        <begin position="245"/>
        <end position="256"/>
    </location>
</feature>
<name>A0ABZ1RTK3_9ACTN</name>
<feature type="region of interest" description="Disordered" evidence="1">
    <location>
        <begin position="245"/>
        <end position="274"/>
    </location>
</feature>
<reference evidence="3" key="1">
    <citation type="submission" date="2022-10" db="EMBL/GenBank/DDBJ databases">
        <title>The complete genomes of actinobacterial strains from the NBC collection.</title>
        <authorList>
            <person name="Joergensen T.S."/>
            <person name="Alvarez Arevalo M."/>
            <person name="Sterndorff E.B."/>
            <person name="Faurdal D."/>
            <person name="Vuksanovic O."/>
            <person name="Mourched A.-S."/>
            <person name="Charusanti P."/>
            <person name="Shaw S."/>
            <person name="Blin K."/>
            <person name="Weber T."/>
        </authorList>
    </citation>
    <scope>NUCLEOTIDE SEQUENCE</scope>
    <source>
        <strain evidence="3">NBC_00283</strain>
    </source>
</reference>
<feature type="transmembrane region" description="Helical" evidence="2">
    <location>
        <begin position="6"/>
        <end position="24"/>
    </location>
</feature>
<keyword evidence="2" id="KW-1133">Transmembrane helix</keyword>
<evidence type="ECO:0000256" key="2">
    <source>
        <dbReference type="SAM" id="Phobius"/>
    </source>
</evidence>
<feature type="compositionally biased region" description="Low complexity" evidence="1">
    <location>
        <begin position="265"/>
        <end position="274"/>
    </location>
</feature>
<sequence length="274" mass="29365">MHAYALASVAVPVTAALYGLTGLLRRRTAARQRRALDRWAAVLADPYQAVMGRWWPYDTTQAAAARLVLDGLVTVNHRGSLSPSPAASDPARVPGHPVPEALLAALLRRTAPATLGNVEARDAGFAAALAELRAARPALLKVREPGRPVMAGLYLVMAEMLFCVFGLMALRPAGDAEWTAAWAAWTALIAQVIWFPVHSRSRGTGWTADADIARDVSLTHPALAALEARDPEALRRLGVSRTRIRRGRNRGRPRRRAPAEGGEGAESAEVLSSG</sequence>
<organism evidence="3 4">
    <name type="scientific">Streptomyces goshikiensis</name>
    <dbReference type="NCBI Taxonomy" id="1942"/>
    <lineage>
        <taxon>Bacteria</taxon>
        <taxon>Bacillati</taxon>
        <taxon>Actinomycetota</taxon>
        <taxon>Actinomycetes</taxon>
        <taxon>Kitasatosporales</taxon>
        <taxon>Streptomycetaceae</taxon>
        <taxon>Streptomyces</taxon>
    </lineage>
</organism>
<keyword evidence="2" id="KW-0472">Membrane</keyword>
<protein>
    <recommendedName>
        <fullName evidence="5">TIGR04222 domain-containing membrane protein</fullName>
    </recommendedName>
</protein>
<evidence type="ECO:0000313" key="3">
    <source>
        <dbReference type="EMBL" id="WUO49430.1"/>
    </source>
</evidence>
<dbReference type="EMBL" id="CP108057">
    <property type="protein sequence ID" value="WUO49430.1"/>
    <property type="molecule type" value="Genomic_DNA"/>
</dbReference>
<evidence type="ECO:0000313" key="4">
    <source>
        <dbReference type="Proteomes" id="UP001432075"/>
    </source>
</evidence>
<accession>A0ABZ1RTK3</accession>
<evidence type="ECO:0000256" key="1">
    <source>
        <dbReference type="SAM" id="MobiDB-lite"/>
    </source>
</evidence>